<accession>A0A8X7QA44</accession>
<proteinExistence type="predicted"/>
<reference evidence="2 3" key="1">
    <citation type="submission" date="2020-02" db="EMBL/GenBank/DDBJ databases">
        <authorList>
            <person name="Ma Q."/>
            <person name="Huang Y."/>
            <person name="Song X."/>
            <person name="Pei D."/>
        </authorList>
    </citation>
    <scope>NUCLEOTIDE SEQUENCE [LARGE SCALE GENOMIC DNA]</scope>
    <source>
        <strain evidence="2">Sxm20200214</strain>
        <tissue evidence="2">Leaf</tissue>
    </source>
</reference>
<dbReference type="EMBL" id="JAAMPC010000014">
    <property type="protein sequence ID" value="KAG2266486.1"/>
    <property type="molecule type" value="Genomic_DNA"/>
</dbReference>
<organism evidence="2 3">
    <name type="scientific">Brassica carinata</name>
    <name type="common">Ethiopian mustard</name>
    <name type="synonym">Abyssinian cabbage</name>
    <dbReference type="NCBI Taxonomy" id="52824"/>
    <lineage>
        <taxon>Eukaryota</taxon>
        <taxon>Viridiplantae</taxon>
        <taxon>Streptophyta</taxon>
        <taxon>Embryophyta</taxon>
        <taxon>Tracheophyta</taxon>
        <taxon>Spermatophyta</taxon>
        <taxon>Magnoliopsida</taxon>
        <taxon>eudicotyledons</taxon>
        <taxon>Gunneridae</taxon>
        <taxon>Pentapetalae</taxon>
        <taxon>rosids</taxon>
        <taxon>malvids</taxon>
        <taxon>Brassicales</taxon>
        <taxon>Brassicaceae</taxon>
        <taxon>Brassiceae</taxon>
        <taxon>Brassica</taxon>
    </lineage>
</organism>
<keyword evidence="3" id="KW-1185">Reference proteome</keyword>
<dbReference type="OrthoDB" id="1938625at2759"/>
<dbReference type="AlphaFoldDB" id="A0A8X7QA44"/>
<dbReference type="Pfam" id="PF13966">
    <property type="entry name" value="zf-RVT"/>
    <property type="match status" value="1"/>
</dbReference>
<sequence>MNIRDGRNVRFWNDLWHPQGHIIELTSEIGTQNLGIAREARVCEVLRDGVWRFRNCRDQRIREVIQVVSSFPLSLTVSEPDGVSWKCGEDEFKKKFISSATWHLLRGRKEEVRWNKLVWFPQGVPRYGFISWLAIKDRLATGHQHSTMGQGAGLCLLWRVG</sequence>
<evidence type="ECO:0000313" key="3">
    <source>
        <dbReference type="Proteomes" id="UP000886595"/>
    </source>
</evidence>
<evidence type="ECO:0000259" key="1">
    <source>
        <dbReference type="Pfam" id="PF13966"/>
    </source>
</evidence>
<dbReference type="InterPro" id="IPR026960">
    <property type="entry name" value="RVT-Znf"/>
</dbReference>
<name>A0A8X7QA44_BRACI</name>
<gene>
    <name evidence="2" type="ORF">Bca52824_073565</name>
</gene>
<feature type="domain" description="Reverse transcriptase zinc-binding" evidence="1">
    <location>
        <begin position="96"/>
        <end position="156"/>
    </location>
</feature>
<protein>
    <recommendedName>
        <fullName evidence="1">Reverse transcriptase zinc-binding domain-containing protein</fullName>
    </recommendedName>
</protein>
<dbReference type="Proteomes" id="UP000886595">
    <property type="component" value="Unassembled WGS sequence"/>
</dbReference>
<comment type="caution">
    <text evidence="2">The sequence shown here is derived from an EMBL/GenBank/DDBJ whole genome shotgun (WGS) entry which is preliminary data.</text>
</comment>
<evidence type="ECO:0000313" key="2">
    <source>
        <dbReference type="EMBL" id="KAG2266486.1"/>
    </source>
</evidence>